<organism evidence="1 2">
    <name type="scientific">[Ruminococcus] lactaris</name>
    <dbReference type="NCBI Taxonomy" id="46228"/>
    <lineage>
        <taxon>Bacteria</taxon>
        <taxon>Bacillati</taxon>
        <taxon>Bacillota</taxon>
        <taxon>Clostridia</taxon>
        <taxon>Lachnospirales</taxon>
        <taxon>Lachnospiraceae</taxon>
        <taxon>Mediterraneibacter</taxon>
    </lineage>
</organism>
<dbReference type="GeneID" id="77333012"/>
<evidence type="ECO:0008006" key="3">
    <source>
        <dbReference type="Google" id="ProtNLM"/>
    </source>
</evidence>
<sequence>MIAPTLLVGLGGTGSKIVCRVSQMVTEEQRKRIGFAVFDTDINELREIREANPFIKTIQTSTKLTVGEYLNIDTHARDEWFPVNGILNSKSLTEGAGQVRAISRLALDTAIRAGNMEPLHNAIEELYKLEGDSSEQALRVVIVSSLAGGTGSGLILPVALYLKNYLATKFQASANITRGFFILPEVFYEVIRGQSERNNLKCNAYATLRELDAFLMKGDETLPEKYEKTVKLEFPRVGSNDVEEYNVRPYDFCFLFDAQNTEGKKLNSFNQYLDHAANCIYSQSIGPMNKRSNSSEDNTIRELCAERGRNRYAGAGSAMLIYPYEDVREYIALNWTKECVSSQWLVFDRMYKEKCLANAEMRAQGLNRRDINASVDYIESINQMAKQKDPFALSIEKACTIYDEGGYKKVNDKWTEYVGQLKKFVKDSTMNGQMDLDAQKNLAMGMINEVEIGSKQAAEELQDAYREMEKYKDMVVKRSEDTARTIAYSIFKAKNDSITKEKLPHQMETYLRDEEGNFIHPNAVRYFLYQALELMKAEKVLVEKENDKKEKSFDGMYAIFDNTKTDDEIETVDQLTERKIDKKTQQEFKDKLRFYIGETDKYRTSSVLAEVLAEGIDYISSLCEAFQNFYTSFENRIEALDRRIAALSKKYGNTAGRTSRYVCATPNCFQRLLKEMPYTGSSITIDKELAEEIYNKVRNYSMLKDKPENGGYFEQIFDNGIIGYFKKSLMEIYGSTVNMDVLTALEKEAKYEKNEYDATRIEQYVKKVIAETRNLSNPFIERPLGEQKAPIAACTYSKELDPKDDSPRSMLIAKELGNYGGTPDEDIPLNMIMFYQSIYGLRANKLSKFSPGCAAEGRSDGEYYKAYYEVVSQIKPKSDKTPVITPHIDRNWHIVSALPDLDEENQRRQEREIYRAFALGIICDLVCYSKISEGKYLYRLELNDLEPEEFVVSNGTPCDHYYEVLDALTINPVAVQTILSYMKEKFADERNSSGKLDFEHSYLRRQINELASIEYGKAGLSIFDVALLLKVSTPSAEFDKTVGKGIMREILTLIYEYAQTMVLEADLDRIYGKFVLEQFEMFDKNIDWYMDNWKDNFSDYINDLMRIAVSDIERKKLTDIYEKMRKIMKESSKKRG</sequence>
<dbReference type="EMBL" id="QSQN01000006">
    <property type="protein sequence ID" value="RGK41842.1"/>
    <property type="molecule type" value="Genomic_DNA"/>
</dbReference>
<dbReference type="InterPro" id="IPR036525">
    <property type="entry name" value="Tubulin/FtsZ_GTPase_sf"/>
</dbReference>
<evidence type="ECO:0000313" key="2">
    <source>
        <dbReference type="Proteomes" id="UP000260793"/>
    </source>
</evidence>
<name>A0A3E4LXL3_9FIRM</name>
<dbReference type="InterPro" id="IPR025904">
    <property type="entry name" value="Tubulin-like"/>
</dbReference>
<reference evidence="1 2" key="1">
    <citation type="submission" date="2018-08" db="EMBL/GenBank/DDBJ databases">
        <title>A genome reference for cultivated species of the human gut microbiota.</title>
        <authorList>
            <person name="Zou Y."/>
            <person name="Xue W."/>
            <person name="Luo G."/>
        </authorList>
    </citation>
    <scope>NUCLEOTIDE SEQUENCE [LARGE SCALE GENOMIC DNA]</scope>
    <source>
        <strain evidence="1 2">TF11-7</strain>
    </source>
</reference>
<proteinExistence type="predicted"/>
<dbReference type="Proteomes" id="UP000260793">
    <property type="component" value="Unassembled WGS sequence"/>
</dbReference>
<dbReference type="SUPFAM" id="SSF52490">
    <property type="entry name" value="Tubulin nucleotide-binding domain-like"/>
    <property type="match status" value="1"/>
</dbReference>
<dbReference type="Pfam" id="PF13809">
    <property type="entry name" value="Tubulin_2"/>
    <property type="match status" value="1"/>
</dbReference>
<dbReference type="AlphaFoldDB" id="A0A3E4LXL3"/>
<dbReference type="RefSeq" id="WP_005611322.1">
    <property type="nucleotide sequence ID" value="NZ_CABKOA010000016.1"/>
</dbReference>
<accession>A0A3E4LXL3</accession>
<evidence type="ECO:0000313" key="1">
    <source>
        <dbReference type="EMBL" id="RGK41842.1"/>
    </source>
</evidence>
<protein>
    <recommendedName>
        <fullName evidence="3">Tubulin like</fullName>
    </recommendedName>
</protein>
<comment type="caution">
    <text evidence="1">The sequence shown here is derived from an EMBL/GenBank/DDBJ whole genome shotgun (WGS) entry which is preliminary data.</text>
</comment>
<gene>
    <name evidence="1" type="ORF">DXD17_03535</name>
</gene>
<dbReference type="Gene3D" id="3.40.50.1440">
    <property type="entry name" value="Tubulin/FtsZ, GTPase domain"/>
    <property type="match status" value="1"/>
</dbReference>